<accession>A0ABR1EK64</accession>
<gene>
    <name evidence="2" type="primary">Necator_chrX.g23851</name>
    <name evidence="2" type="ORF">RB195_023686</name>
</gene>
<evidence type="ECO:0000313" key="3">
    <source>
        <dbReference type="Proteomes" id="UP001303046"/>
    </source>
</evidence>
<dbReference type="PANTHER" id="PTHR19446">
    <property type="entry name" value="REVERSE TRANSCRIPTASES"/>
    <property type="match status" value="1"/>
</dbReference>
<protein>
    <recommendedName>
        <fullName evidence="1">Reverse transcriptase domain-containing protein</fullName>
    </recommendedName>
</protein>
<keyword evidence="3" id="KW-1185">Reference proteome</keyword>
<comment type="caution">
    <text evidence="2">The sequence shown here is derived from an EMBL/GenBank/DDBJ whole genome shotgun (WGS) entry which is preliminary data.</text>
</comment>
<dbReference type="InterPro" id="IPR000477">
    <property type="entry name" value="RT_dom"/>
</dbReference>
<organism evidence="2 3">
    <name type="scientific">Necator americanus</name>
    <name type="common">Human hookworm</name>
    <dbReference type="NCBI Taxonomy" id="51031"/>
    <lineage>
        <taxon>Eukaryota</taxon>
        <taxon>Metazoa</taxon>
        <taxon>Ecdysozoa</taxon>
        <taxon>Nematoda</taxon>
        <taxon>Chromadorea</taxon>
        <taxon>Rhabditida</taxon>
        <taxon>Rhabditina</taxon>
        <taxon>Rhabditomorpha</taxon>
        <taxon>Strongyloidea</taxon>
        <taxon>Ancylostomatidae</taxon>
        <taxon>Bunostominae</taxon>
        <taxon>Necator</taxon>
    </lineage>
</organism>
<sequence>MYKVLERIILDRLIKHREETRRDEQAGFRPGRSTTDQVFFVRRVIEIWQRHSKPTFLDFEAAFDSPHRGHLLNALRADRVPERFVRLLNDMNQQLLQFEHQPGIKHYSVW</sequence>
<proteinExistence type="predicted"/>
<dbReference type="InterPro" id="IPR043502">
    <property type="entry name" value="DNA/RNA_pol_sf"/>
</dbReference>
<evidence type="ECO:0000259" key="1">
    <source>
        <dbReference type="Pfam" id="PF00078"/>
    </source>
</evidence>
<feature type="domain" description="Reverse transcriptase" evidence="1">
    <location>
        <begin position="2"/>
        <end position="91"/>
    </location>
</feature>
<dbReference type="SUPFAM" id="SSF56672">
    <property type="entry name" value="DNA/RNA polymerases"/>
    <property type="match status" value="1"/>
</dbReference>
<evidence type="ECO:0000313" key="2">
    <source>
        <dbReference type="EMBL" id="KAK6763072.1"/>
    </source>
</evidence>
<dbReference type="EMBL" id="JAVFWL010000006">
    <property type="protein sequence ID" value="KAK6763072.1"/>
    <property type="molecule type" value="Genomic_DNA"/>
</dbReference>
<dbReference type="Proteomes" id="UP001303046">
    <property type="component" value="Unassembled WGS sequence"/>
</dbReference>
<reference evidence="2 3" key="1">
    <citation type="submission" date="2023-08" db="EMBL/GenBank/DDBJ databases">
        <title>A Necator americanus chromosomal reference genome.</title>
        <authorList>
            <person name="Ilik V."/>
            <person name="Petrzelkova K.J."/>
            <person name="Pardy F."/>
            <person name="Fuh T."/>
            <person name="Niatou-Singa F.S."/>
            <person name="Gouil Q."/>
            <person name="Baker L."/>
            <person name="Ritchie M.E."/>
            <person name="Jex A.R."/>
            <person name="Gazzola D."/>
            <person name="Li H."/>
            <person name="Toshio Fujiwara R."/>
            <person name="Zhan B."/>
            <person name="Aroian R.V."/>
            <person name="Pafco B."/>
            <person name="Schwarz E.M."/>
        </authorList>
    </citation>
    <scope>NUCLEOTIDE SEQUENCE [LARGE SCALE GENOMIC DNA]</scope>
    <source>
        <strain evidence="2 3">Aroian</strain>
        <tissue evidence="2">Whole animal</tissue>
    </source>
</reference>
<name>A0ABR1EK64_NECAM</name>
<dbReference type="Pfam" id="PF00078">
    <property type="entry name" value="RVT_1"/>
    <property type="match status" value="1"/>
</dbReference>